<keyword evidence="9 11" id="KW-0443">Lipid metabolism</keyword>
<proteinExistence type="inferred from homology"/>
<gene>
    <name evidence="11 12" type="primary">lpxB</name>
    <name evidence="12" type="ORF">ACHINZ_1050</name>
</gene>
<keyword evidence="8 11" id="KW-0808">Transferase</keyword>
<reference evidence="12" key="1">
    <citation type="journal article" date="2023" name="Front. Microbiol.">
        <title>Genome analysis of Candidatus Aschnera chinzeii, the bacterial endosymbiont of the blood-sucking bat fly Penicillidia jenynsii (Insecta: Diptera: Nycteribiidae).</title>
        <authorList>
            <person name="Koga R."/>
            <person name="Moriyama M."/>
            <person name="Nozaki T."/>
            <person name="Fukatsu T."/>
        </authorList>
    </citation>
    <scope>NUCLEOTIDE SEQUENCE</scope>
    <source>
        <strain evidence="12">Kw-01</strain>
    </source>
</reference>
<dbReference type="EMBL" id="AP028961">
    <property type="protein sequence ID" value="BET44435.1"/>
    <property type="molecule type" value="Genomic_DNA"/>
</dbReference>
<evidence type="ECO:0000256" key="4">
    <source>
        <dbReference type="ARBA" id="ARBA00020902"/>
    </source>
</evidence>
<evidence type="ECO:0000256" key="8">
    <source>
        <dbReference type="ARBA" id="ARBA00022679"/>
    </source>
</evidence>
<dbReference type="NCBIfam" id="TIGR00215">
    <property type="entry name" value="lpxB"/>
    <property type="match status" value="1"/>
</dbReference>
<accession>A0AAT9G3Z6</accession>
<comment type="catalytic activity">
    <reaction evidence="11">
        <text>2-N,3-O-bis[(3R)-3-hydroxytetradecanoyl]-alpha-D-glucosaminyl 1-phosphate + UDP-2-N,3-O-bis[(3R)-3-hydroxytetradecanoyl]-alpha-D-glucosamine = lipid A disaccharide (E. coli) + UDP + H(+)</text>
        <dbReference type="Rhea" id="RHEA:22668"/>
        <dbReference type="ChEBI" id="CHEBI:15378"/>
        <dbReference type="ChEBI" id="CHEBI:57957"/>
        <dbReference type="ChEBI" id="CHEBI:58223"/>
        <dbReference type="ChEBI" id="CHEBI:58466"/>
        <dbReference type="ChEBI" id="CHEBI:78847"/>
    </reaction>
</comment>
<comment type="catalytic activity">
    <reaction evidence="10 11">
        <text>a lipid X + a UDP-2-N,3-O-bis[(3R)-3-hydroxyacyl]-alpha-D-glucosamine = a lipid A disaccharide + UDP + H(+)</text>
        <dbReference type="Rhea" id="RHEA:67828"/>
        <dbReference type="ChEBI" id="CHEBI:15378"/>
        <dbReference type="ChEBI" id="CHEBI:58223"/>
        <dbReference type="ChEBI" id="CHEBI:137748"/>
        <dbReference type="ChEBI" id="CHEBI:176338"/>
        <dbReference type="ChEBI" id="CHEBI:176343"/>
        <dbReference type="EC" id="2.4.1.182"/>
    </reaction>
</comment>
<evidence type="ECO:0000256" key="7">
    <source>
        <dbReference type="ARBA" id="ARBA00022676"/>
    </source>
</evidence>
<dbReference type="PANTHER" id="PTHR30372:SF4">
    <property type="entry name" value="LIPID-A-DISACCHARIDE SYNTHASE, MITOCHONDRIAL-RELATED"/>
    <property type="match status" value="1"/>
</dbReference>
<keyword evidence="5 11" id="KW-0444">Lipid biosynthesis</keyword>
<reference evidence="12" key="2">
    <citation type="submission" date="2023-10" db="EMBL/GenBank/DDBJ databases">
        <authorList>
            <person name="Koga R."/>
            <person name="Fukatsu T."/>
        </authorList>
    </citation>
    <scope>NUCLEOTIDE SEQUENCE</scope>
    <source>
        <strain evidence="12">Kw-01</strain>
    </source>
</reference>
<organism evidence="12">
    <name type="scientific">Candidatus Aschnera chinzeii</name>
    <dbReference type="NCBI Taxonomy" id="1485666"/>
    <lineage>
        <taxon>Bacteria</taxon>
        <taxon>Pseudomonadati</taxon>
        <taxon>Pseudomonadota</taxon>
        <taxon>Gammaproteobacteria</taxon>
        <taxon>Enterobacterales</taxon>
        <taxon>Enterobacteriaceae</taxon>
        <taxon>Candidatus Aschnera</taxon>
    </lineage>
</organism>
<evidence type="ECO:0000256" key="10">
    <source>
        <dbReference type="ARBA" id="ARBA00048975"/>
    </source>
</evidence>
<name>A0AAT9G3Z6_9ENTR</name>
<dbReference type="GO" id="GO:0009245">
    <property type="term" value="P:lipid A biosynthetic process"/>
    <property type="evidence" value="ECO:0007669"/>
    <property type="project" value="UniProtKB-UniRule"/>
</dbReference>
<dbReference type="EC" id="2.4.1.182" evidence="3 11"/>
<evidence type="ECO:0000256" key="3">
    <source>
        <dbReference type="ARBA" id="ARBA00012687"/>
    </source>
</evidence>
<evidence type="ECO:0000256" key="5">
    <source>
        <dbReference type="ARBA" id="ARBA00022516"/>
    </source>
</evidence>
<dbReference type="HAMAP" id="MF_00392">
    <property type="entry name" value="LpxB"/>
    <property type="match status" value="1"/>
</dbReference>
<evidence type="ECO:0000256" key="1">
    <source>
        <dbReference type="ARBA" id="ARBA00002056"/>
    </source>
</evidence>
<evidence type="ECO:0000256" key="2">
    <source>
        <dbReference type="ARBA" id="ARBA00007868"/>
    </source>
</evidence>
<dbReference type="GO" id="GO:0016020">
    <property type="term" value="C:membrane"/>
    <property type="evidence" value="ECO:0007669"/>
    <property type="project" value="GOC"/>
</dbReference>
<comment type="similarity">
    <text evidence="2 11">Belongs to the LpxB family.</text>
</comment>
<comment type="pathway">
    <text evidence="11">Glycolipid biosynthesis; lipid IV(A) biosynthesis; lipid IV(A) from (3R)-3-hydroxytetradecanoyl-[acyl-carrier-protein] and UDP-N-acetyl-alpha-D-glucosamine: step 5/6.</text>
</comment>
<dbReference type="SUPFAM" id="SSF53756">
    <property type="entry name" value="UDP-Glycosyltransferase/glycogen phosphorylase"/>
    <property type="match status" value="1"/>
</dbReference>
<evidence type="ECO:0000313" key="12">
    <source>
        <dbReference type="EMBL" id="BET44435.1"/>
    </source>
</evidence>
<keyword evidence="6 11" id="KW-0441">Lipid A biosynthesis</keyword>
<evidence type="ECO:0000256" key="11">
    <source>
        <dbReference type="HAMAP-Rule" id="MF_00392"/>
    </source>
</evidence>
<dbReference type="GO" id="GO:0005543">
    <property type="term" value="F:phospholipid binding"/>
    <property type="evidence" value="ECO:0007669"/>
    <property type="project" value="TreeGrafter"/>
</dbReference>
<dbReference type="PANTHER" id="PTHR30372">
    <property type="entry name" value="LIPID-A-DISACCHARIDE SYNTHASE"/>
    <property type="match status" value="1"/>
</dbReference>
<comment type="function">
    <text evidence="1 11">Condensation of UDP-2,3-diacylglucosamine and 2,3-diacylglucosamine-1-phosphate to form lipid A disaccharide, a precursor of lipid A, a phosphorylated glycolipid that anchors the lipopolysaccharide to the outer membrane of the cell.</text>
</comment>
<sequence>MQLIQKPLIVGMVAGEKSGDILGSGLISALKGMYSNITFVGIAGSLMQRNGCNSWYNMDELSLLGIFEIITHLPRLLRIRSELFKRFIATKINIFIGIDAPEFNIELEYRLKSKGIKTIHYVSPSIWAWRSNRIFKIKNATNLVLLLWPFEKKIYQKYNVKHSYIGHNMADKFLLFPNKKRSRKLLKINYNVICLSILPGSRLSEINMLTIIFLRTAQILIDDFPRLKILVPIINKTLRNRFESIYKNNFPELSLDILDGMYANHAMIASDITLLASGTATLECMLAKCPMVVGYKMNKFTFWLLEKIANISFISLPNLLANTELVKEYIQTRCQPQLLANALKFLLINKMKVKYLKKEFTKLHKIIRCNADKKAAKEILKLIKY</sequence>
<keyword evidence="7 11" id="KW-0328">Glycosyltransferase</keyword>
<evidence type="ECO:0000256" key="9">
    <source>
        <dbReference type="ARBA" id="ARBA00023098"/>
    </source>
</evidence>
<protein>
    <recommendedName>
        <fullName evidence="4 11">Lipid-A-disaccharide synthase</fullName>
        <ecNumber evidence="3 11">2.4.1.182</ecNumber>
    </recommendedName>
</protein>
<evidence type="ECO:0000256" key="6">
    <source>
        <dbReference type="ARBA" id="ARBA00022556"/>
    </source>
</evidence>
<dbReference type="AlphaFoldDB" id="A0AAT9G3Z6"/>
<dbReference type="InterPro" id="IPR003835">
    <property type="entry name" value="Glyco_trans_19"/>
</dbReference>
<dbReference type="Pfam" id="PF02684">
    <property type="entry name" value="LpxB"/>
    <property type="match status" value="1"/>
</dbReference>
<dbReference type="GO" id="GO:0008915">
    <property type="term" value="F:lipid-A-disaccharide synthase activity"/>
    <property type="evidence" value="ECO:0007669"/>
    <property type="project" value="UniProtKB-UniRule"/>
</dbReference>